<dbReference type="InterPro" id="IPR052738">
    <property type="entry name" value="ABC-Tungstate_binding"/>
</dbReference>
<organism evidence="2 3">
    <name type="scientific">Monilinia fructigena</name>
    <dbReference type="NCBI Taxonomy" id="38457"/>
    <lineage>
        <taxon>Eukaryota</taxon>
        <taxon>Fungi</taxon>
        <taxon>Dikarya</taxon>
        <taxon>Ascomycota</taxon>
        <taxon>Pezizomycotina</taxon>
        <taxon>Leotiomycetes</taxon>
        <taxon>Helotiales</taxon>
        <taxon>Sclerotiniaceae</taxon>
        <taxon>Monilinia</taxon>
    </lineage>
</organism>
<dbReference type="SUPFAM" id="SSF53850">
    <property type="entry name" value="Periplasmic binding protein-like II"/>
    <property type="match status" value="1"/>
</dbReference>
<evidence type="ECO:0000313" key="3">
    <source>
        <dbReference type="Proteomes" id="UP000249056"/>
    </source>
</evidence>
<dbReference type="InterPro" id="IPR024370">
    <property type="entry name" value="PBP_domain"/>
</dbReference>
<reference evidence="2 3" key="1">
    <citation type="submission" date="2018-06" db="EMBL/GenBank/DDBJ databases">
        <title>Genome Sequence of the Brown Rot Fungal Pathogen Monilinia fructigena.</title>
        <authorList>
            <person name="Landi L."/>
            <person name="De Miccolis Angelini R.M."/>
            <person name="Pollastro S."/>
            <person name="Abate D."/>
            <person name="Faretra F."/>
            <person name="Romanazzi G."/>
        </authorList>
    </citation>
    <scope>NUCLEOTIDE SEQUENCE [LARGE SCALE GENOMIC DNA]</scope>
    <source>
        <strain evidence="2 3">Mfrg269</strain>
    </source>
</reference>
<dbReference type="Pfam" id="PF12849">
    <property type="entry name" value="PBP_like_2"/>
    <property type="match status" value="1"/>
</dbReference>
<dbReference type="OrthoDB" id="10260248at2759"/>
<dbReference type="PANTHER" id="PTHR37945">
    <property type="entry name" value="EXTRACELLULAR TUNGSTATE BINDING PROTEIN"/>
    <property type="match status" value="1"/>
</dbReference>
<protein>
    <recommendedName>
        <fullName evidence="1">PBP domain-containing protein</fullName>
    </recommendedName>
</protein>
<accession>A0A395IRV2</accession>
<evidence type="ECO:0000259" key="1">
    <source>
        <dbReference type="Pfam" id="PF12849"/>
    </source>
</evidence>
<feature type="domain" description="PBP" evidence="1">
    <location>
        <begin position="41"/>
        <end position="283"/>
    </location>
</feature>
<keyword evidence="3" id="KW-1185">Reference proteome</keyword>
<proteinExistence type="predicted"/>
<evidence type="ECO:0000313" key="2">
    <source>
        <dbReference type="EMBL" id="RAL63040.1"/>
    </source>
</evidence>
<dbReference type="EMBL" id="QKRW01000021">
    <property type="protein sequence ID" value="RAL63040.1"/>
    <property type="molecule type" value="Genomic_DNA"/>
</dbReference>
<dbReference type="PANTHER" id="PTHR37945:SF1">
    <property type="entry name" value="EXTRACELLULAR TUNGSTATE BINDING PROTEIN"/>
    <property type="match status" value="1"/>
</dbReference>
<dbReference type="Proteomes" id="UP000249056">
    <property type="component" value="Unassembled WGS sequence"/>
</dbReference>
<gene>
    <name evidence="2" type="ORF">DID88_004125</name>
</gene>
<comment type="caution">
    <text evidence="2">The sequence shown here is derived from an EMBL/GenBank/DDBJ whole genome shotgun (WGS) entry which is preliminary data.</text>
</comment>
<dbReference type="Gene3D" id="3.40.190.10">
    <property type="entry name" value="Periplasmic binding protein-like II"/>
    <property type="match status" value="2"/>
</dbReference>
<dbReference type="AlphaFoldDB" id="A0A395IRV2"/>
<name>A0A395IRV2_9HELO</name>
<sequence length="308" mass="34524">MASIRNDLTSPEPYINPAEIYSGSDFNINGNLSPNSFFLSPPVLLRIATGGAGQSGLIRALANTFIESEMHRTSCPRFSIAWLLSDTSASFNYLGRRAADCSITYHKIAEEMAIRQGIAERREYAWRDHWLLVGPKENPAGLPLDTNNSTIYDLFSQLFMACVENPNIRFLSRYDKSAANIKESSIWATIGQTPWAHPYSSWYHRYVEFPFAALRAACALGEYTITDKGTWLSIEEEIREKMIIFKASTDDADDPLLNPAHILVGTRGKNIAMAHKFADWMIQRDGGQKVIEEFEVNGEILYSVAPGI</sequence>